<dbReference type="Proteomes" id="UP001151518">
    <property type="component" value="Unassembled WGS sequence"/>
</dbReference>
<organism evidence="9 10">
    <name type="scientific">Coemansia spiralis</name>
    <dbReference type="NCBI Taxonomy" id="417178"/>
    <lineage>
        <taxon>Eukaryota</taxon>
        <taxon>Fungi</taxon>
        <taxon>Fungi incertae sedis</taxon>
        <taxon>Zoopagomycota</taxon>
        <taxon>Kickxellomycotina</taxon>
        <taxon>Kickxellomycetes</taxon>
        <taxon>Kickxellales</taxon>
        <taxon>Kickxellaceae</taxon>
        <taxon>Coemansia</taxon>
    </lineage>
</organism>
<evidence type="ECO:0000256" key="5">
    <source>
        <dbReference type="ARBA" id="ARBA00022824"/>
    </source>
</evidence>
<feature type="region of interest" description="Disordered" evidence="7">
    <location>
        <begin position="117"/>
        <end position="136"/>
    </location>
</feature>
<name>A0A9W8KWG1_9FUNG</name>
<evidence type="ECO:0000256" key="3">
    <source>
        <dbReference type="ARBA" id="ARBA00011396"/>
    </source>
</evidence>
<feature type="compositionally biased region" description="Polar residues" evidence="7">
    <location>
        <begin position="12"/>
        <end position="21"/>
    </location>
</feature>
<dbReference type="PANTHER" id="PTHR13254">
    <property type="entry name" value="GOLGI AUTOANTIGEN, GOLGIN SUBFAMILY A, 7"/>
    <property type="match status" value="1"/>
</dbReference>
<feature type="compositionally biased region" description="Low complexity" evidence="7">
    <location>
        <begin position="83"/>
        <end position="92"/>
    </location>
</feature>
<keyword evidence="5" id="KW-0256">Endoplasmic reticulum</keyword>
<keyword evidence="6" id="KW-0472">Membrane</keyword>
<dbReference type="OrthoDB" id="2190159at2759"/>
<feature type="compositionally biased region" description="Basic and acidic residues" evidence="7">
    <location>
        <begin position="1"/>
        <end position="11"/>
    </location>
</feature>
<feature type="domain" description="Golgin subfamily A member 7/ERF4" evidence="8">
    <location>
        <begin position="251"/>
        <end position="363"/>
    </location>
</feature>
<dbReference type="InterPro" id="IPR051371">
    <property type="entry name" value="Ras_palmitoyltransferase"/>
</dbReference>
<dbReference type="Pfam" id="PF10256">
    <property type="entry name" value="Erf4"/>
    <property type="match status" value="1"/>
</dbReference>
<evidence type="ECO:0000313" key="9">
    <source>
        <dbReference type="EMBL" id="KAJ2672255.1"/>
    </source>
</evidence>
<evidence type="ECO:0000256" key="4">
    <source>
        <dbReference type="ARBA" id="ARBA00018463"/>
    </source>
</evidence>
<dbReference type="InterPro" id="IPR019383">
    <property type="entry name" value="Golgin_A_7/ERF4"/>
</dbReference>
<comment type="subunit">
    <text evidence="3">Interacts with ERF2.</text>
</comment>
<evidence type="ECO:0000256" key="6">
    <source>
        <dbReference type="ARBA" id="ARBA00023136"/>
    </source>
</evidence>
<comment type="subcellular location">
    <subcellularLocation>
        <location evidence="1">Endoplasmic reticulum membrane</location>
        <topology evidence="1">Peripheral membrane protein</topology>
    </subcellularLocation>
</comment>
<sequence length="368" mass="40630">MSADSSSEHWSFENLTQSTDSGHPLIAAADPKHQNPPLSLILRSPHAAASSVPLGRSSPTIRSPSSSSHIPHLHRYQNPRPDSFSSESFSLYHSSHNSNQHLLYPQPSQNSMYAVPEAATPHDPLSPANHPPVWTPRASVYSDRAAPASAQSGHGSAAQLHTLRMYSSASPPLAAPAVAYTRPADDDRRPQSNSIVALSTKRQPNTTASPEIRSSHEQGSDPLAHKEYALPPTDDEAIPRPAAMLQQWQRLRIERDYSHGVARQFSLTVPAQLSSRIDEQRMRRFVRRINAMLAEAEGATLRNIVEGCLAYATLYLSTLIIRPHYAKTIDRISRFVESENKALFQPAGLLIIDPRQTAYMFIEILVVN</sequence>
<protein>
    <recommendedName>
        <fullName evidence="4">Ras modification protein ERF4</fullName>
    </recommendedName>
</protein>
<dbReference type="GO" id="GO:0031211">
    <property type="term" value="C:endoplasmic reticulum palmitoyltransferase complex"/>
    <property type="evidence" value="ECO:0007669"/>
    <property type="project" value="TreeGrafter"/>
</dbReference>
<accession>A0A9W8KWG1</accession>
<comment type="caution">
    <text evidence="9">The sequence shown here is derived from an EMBL/GenBank/DDBJ whole genome shotgun (WGS) entry which is preliminary data.</text>
</comment>
<feature type="region of interest" description="Disordered" evidence="7">
    <location>
        <begin position="181"/>
        <end position="237"/>
    </location>
</feature>
<dbReference type="EMBL" id="JANBTW010000086">
    <property type="protein sequence ID" value="KAJ2672255.1"/>
    <property type="molecule type" value="Genomic_DNA"/>
</dbReference>
<evidence type="ECO:0000256" key="7">
    <source>
        <dbReference type="SAM" id="MobiDB-lite"/>
    </source>
</evidence>
<feature type="region of interest" description="Disordered" evidence="7">
    <location>
        <begin position="1"/>
        <end position="92"/>
    </location>
</feature>
<evidence type="ECO:0000259" key="8">
    <source>
        <dbReference type="Pfam" id="PF10256"/>
    </source>
</evidence>
<reference evidence="9" key="1">
    <citation type="submission" date="2022-07" db="EMBL/GenBank/DDBJ databases">
        <title>Phylogenomic reconstructions and comparative analyses of Kickxellomycotina fungi.</title>
        <authorList>
            <person name="Reynolds N.K."/>
            <person name="Stajich J.E."/>
            <person name="Barry K."/>
            <person name="Grigoriev I.V."/>
            <person name="Crous P."/>
            <person name="Smith M.E."/>
        </authorList>
    </citation>
    <scope>NUCLEOTIDE SEQUENCE</scope>
    <source>
        <strain evidence="9">NRRL 3115</strain>
    </source>
</reference>
<feature type="compositionally biased region" description="Basic and acidic residues" evidence="7">
    <location>
        <begin position="213"/>
        <end position="228"/>
    </location>
</feature>
<gene>
    <name evidence="9" type="primary">GOLGA7B</name>
    <name evidence="9" type="ORF">GGI25_005182</name>
</gene>
<evidence type="ECO:0000256" key="2">
    <source>
        <dbReference type="ARBA" id="ARBA00007732"/>
    </source>
</evidence>
<proteinExistence type="inferred from homology"/>
<evidence type="ECO:0000313" key="10">
    <source>
        <dbReference type="Proteomes" id="UP001151518"/>
    </source>
</evidence>
<dbReference type="AlphaFoldDB" id="A0A9W8KWG1"/>
<feature type="compositionally biased region" description="Low complexity" evidence="7">
    <location>
        <begin position="56"/>
        <end position="70"/>
    </location>
</feature>
<dbReference type="GO" id="GO:0005789">
    <property type="term" value="C:endoplasmic reticulum membrane"/>
    <property type="evidence" value="ECO:0007669"/>
    <property type="project" value="UniProtKB-SubCell"/>
</dbReference>
<feature type="compositionally biased region" description="Polar residues" evidence="7">
    <location>
        <begin position="191"/>
        <end position="209"/>
    </location>
</feature>
<comment type="similarity">
    <text evidence="2">Belongs to the ERF4 family.</text>
</comment>
<evidence type="ECO:0000256" key="1">
    <source>
        <dbReference type="ARBA" id="ARBA00004406"/>
    </source>
</evidence>
<dbReference type="GO" id="GO:0006612">
    <property type="term" value="P:protein targeting to membrane"/>
    <property type="evidence" value="ECO:0007669"/>
    <property type="project" value="TreeGrafter"/>
</dbReference>
<dbReference type="PANTHER" id="PTHR13254:SF0">
    <property type="entry name" value="GOLGIN SUBFAMILY A MEMBER 7_ERF4 DOMAIN-CONTAINING PROTEIN"/>
    <property type="match status" value="1"/>
</dbReference>